<accession>A0AAP2REH4</accession>
<dbReference type="Pfam" id="PF02518">
    <property type="entry name" value="HATPase_c"/>
    <property type="match status" value="1"/>
</dbReference>
<dbReference type="InterPro" id="IPR000014">
    <property type="entry name" value="PAS"/>
</dbReference>
<reference evidence="10 11" key="1">
    <citation type="submission" date="2017-11" db="EMBL/GenBank/DDBJ databases">
        <title>Isolation and Characterization of Family Methanocellaceae Species from Potential Methane Hydrate Area Offshore Southwestern Taiwan.</title>
        <authorList>
            <person name="Zhang W.-L."/>
            <person name="Chen W.-C."/>
            <person name="Lai M.-C."/>
            <person name="Chen S.-C."/>
        </authorList>
    </citation>
    <scope>NUCLEOTIDE SEQUENCE [LARGE SCALE GENOMIC DNA]</scope>
    <source>
        <strain evidence="10 11">CWC-04</strain>
    </source>
</reference>
<dbReference type="NCBIfam" id="TIGR00229">
    <property type="entry name" value="sensory_box"/>
    <property type="match status" value="4"/>
</dbReference>
<dbReference type="EC" id="2.7.13.3" evidence="2"/>
<keyword evidence="5" id="KW-0418">Kinase</keyword>
<dbReference type="InterPro" id="IPR004358">
    <property type="entry name" value="Sig_transdc_His_kin-like_C"/>
</dbReference>
<evidence type="ECO:0000256" key="6">
    <source>
        <dbReference type="SAM" id="Coils"/>
    </source>
</evidence>
<dbReference type="InterPro" id="IPR052162">
    <property type="entry name" value="Sensor_kinase/Photoreceptor"/>
</dbReference>
<dbReference type="InterPro" id="IPR005467">
    <property type="entry name" value="His_kinase_dom"/>
</dbReference>
<dbReference type="PROSITE" id="PS50109">
    <property type="entry name" value="HIS_KIN"/>
    <property type="match status" value="1"/>
</dbReference>
<name>A0AAP2REH4_9EURY</name>
<feature type="domain" description="PAC" evidence="9">
    <location>
        <begin position="381"/>
        <end position="433"/>
    </location>
</feature>
<dbReference type="CDD" id="cd00130">
    <property type="entry name" value="PAS"/>
    <property type="match status" value="4"/>
</dbReference>
<keyword evidence="11" id="KW-1185">Reference proteome</keyword>
<dbReference type="Pfam" id="PF13426">
    <property type="entry name" value="PAS_9"/>
    <property type="match status" value="2"/>
</dbReference>
<dbReference type="Proteomes" id="UP001320159">
    <property type="component" value="Unassembled WGS sequence"/>
</dbReference>
<feature type="domain" description="Histidine kinase" evidence="7">
    <location>
        <begin position="573"/>
        <end position="789"/>
    </location>
</feature>
<dbReference type="SUPFAM" id="SSF55785">
    <property type="entry name" value="PYP-like sensor domain (PAS domain)"/>
    <property type="match status" value="4"/>
</dbReference>
<dbReference type="GO" id="GO:0006355">
    <property type="term" value="P:regulation of DNA-templated transcription"/>
    <property type="evidence" value="ECO:0007669"/>
    <property type="project" value="InterPro"/>
</dbReference>
<dbReference type="InterPro" id="IPR035965">
    <property type="entry name" value="PAS-like_dom_sf"/>
</dbReference>
<keyword evidence="3" id="KW-0597">Phosphoprotein</keyword>
<dbReference type="SMART" id="SM00086">
    <property type="entry name" value="PAC"/>
    <property type="match status" value="4"/>
</dbReference>
<evidence type="ECO:0000256" key="1">
    <source>
        <dbReference type="ARBA" id="ARBA00000085"/>
    </source>
</evidence>
<dbReference type="EMBL" id="PGCK01000006">
    <property type="protein sequence ID" value="MCD1295070.1"/>
    <property type="molecule type" value="Genomic_DNA"/>
</dbReference>
<organism evidence="10 11">
    <name type="scientific">Methanooceanicella nereidis</name>
    <dbReference type="NCBI Taxonomy" id="2052831"/>
    <lineage>
        <taxon>Archaea</taxon>
        <taxon>Methanobacteriati</taxon>
        <taxon>Methanobacteriota</taxon>
        <taxon>Stenosarchaea group</taxon>
        <taxon>Methanomicrobia</taxon>
        <taxon>Methanocellales</taxon>
        <taxon>Methanocellaceae</taxon>
        <taxon>Methanooceanicella</taxon>
    </lineage>
</organism>
<dbReference type="InterPro" id="IPR036890">
    <property type="entry name" value="HATPase_C_sf"/>
</dbReference>
<feature type="coiled-coil region" evidence="6">
    <location>
        <begin position="258"/>
        <end position="289"/>
    </location>
</feature>
<dbReference type="InterPro" id="IPR003594">
    <property type="entry name" value="HATPase_dom"/>
</dbReference>
<dbReference type="RefSeq" id="WP_230741913.1">
    <property type="nucleotide sequence ID" value="NZ_PGCK01000006.1"/>
</dbReference>
<evidence type="ECO:0000259" key="7">
    <source>
        <dbReference type="PROSITE" id="PS50109"/>
    </source>
</evidence>
<dbReference type="GO" id="GO:0000155">
    <property type="term" value="F:phosphorelay sensor kinase activity"/>
    <property type="evidence" value="ECO:0007669"/>
    <property type="project" value="InterPro"/>
</dbReference>
<feature type="domain" description="PAS" evidence="8">
    <location>
        <begin position="18"/>
        <end position="66"/>
    </location>
</feature>
<keyword evidence="4" id="KW-0808">Transferase</keyword>
<evidence type="ECO:0000256" key="4">
    <source>
        <dbReference type="ARBA" id="ARBA00022679"/>
    </source>
</evidence>
<feature type="domain" description="PAS" evidence="8">
    <location>
        <begin position="307"/>
        <end position="377"/>
    </location>
</feature>
<dbReference type="InterPro" id="IPR013767">
    <property type="entry name" value="PAS_fold"/>
</dbReference>
<evidence type="ECO:0000256" key="5">
    <source>
        <dbReference type="ARBA" id="ARBA00022777"/>
    </source>
</evidence>
<dbReference type="SUPFAM" id="SSF55874">
    <property type="entry name" value="ATPase domain of HSP90 chaperone/DNA topoisomerase II/histidine kinase"/>
    <property type="match status" value="1"/>
</dbReference>
<dbReference type="InterPro" id="IPR000700">
    <property type="entry name" value="PAS-assoc_C"/>
</dbReference>
<dbReference type="Gene3D" id="3.30.450.20">
    <property type="entry name" value="PAS domain"/>
    <property type="match status" value="4"/>
</dbReference>
<dbReference type="PROSITE" id="PS50112">
    <property type="entry name" value="PAS"/>
    <property type="match status" value="3"/>
</dbReference>
<dbReference type="InterPro" id="IPR001610">
    <property type="entry name" value="PAC"/>
</dbReference>
<comment type="catalytic activity">
    <reaction evidence="1">
        <text>ATP + protein L-histidine = ADP + protein N-phospho-L-histidine.</text>
        <dbReference type="EC" id="2.7.13.3"/>
    </reaction>
</comment>
<feature type="domain" description="PAC" evidence="9">
    <location>
        <begin position="506"/>
        <end position="562"/>
    </location>
</feature>
<dbReference type="PANTHER" id="PTHR43304:SF1">
    <property type="entry name" value="PAC DOMAIN-CONTAINING PROTEIN"/>
    <property type="match status" value="1"/>
</dbReference>
<dbReference type="InterPro" id="IPR003661">
    <property type="entry name" value="HisK_dim/P_dom"/>
</dbReference>
<evidence type="ECO:0000259" key="8">
    <source>
        <dbReference type="PROSITE" id="PS50112"/>
    </source>
</evidence>
<feature type="domain" description="PAS" evidence="8">
    <location>
        <begin position="138"/>
        <end position="190"/>
    </location>
</feature>
<dbReference type="SMART" id="SM00387">
    <property type="entry name" value="HATPase_c"/>
    <property type="match status" value="1"/>
</dbReference>
<dbReference type="Pfam" id="PF00989">
    <property type="entry name" value="PAS"/>
    <property type="match status" value="1"/>
</dbReference>
<evidence type="ECO:0000313" key="10">
    <source>
        <dbReference type="EMBL" id="MCD1295070.1"/>
    </source>
</evidence>
<dbReference type="InterPro" id="IPR013656">
    <property type="entry name" value="PAS_4"/>
</dbReference>
<protein>
    <recommendedName>
        <fullName evidence="2">histidine kinase</fullName>
        <ecNumber evidence="2">2.7.13.3</ecNumber>
    </recommendedName>
</protein>
<dbReference type="CDD" id="cd00082">
    <property type="entry name" value="HisKA"/>
    <property type="match status" value="1"/>
</dbReference>
<evidence type="ECO:0000259" key="9">
    <source>
        <dbReference type="PROSITE" id="PS50113"/>
    </source>
</evidence>
<dbReference type="PRINTS" id="PR00344">
    <property type="entry name" value="BCTRLSENSOR"/>
</dbReference>
<dbReference type="Pfam" id="PF08448">
    <property type="entry name" value="PAS_4"/>
    <property type="match status" value="1"/>
</dbReference>
<feature type="domain" description="PAC" evidence="9">
    <location>
        <begin position="215"/>
        <end position="267"/>
    </location>
</feature>
<evidence type="ECO:0000256" key="3">
    <source>
        <dbReference type="ARBA" id="ARBA00022553"/>
    </source>
</evidence>
<gene>
    <name evidence="10" type="ORF">CUJ83_08675</name>
</gene>
<sequence length="791" mass="90355">MDKGFLDLSELGSFTASAVENDTVSFVATYEDGQVFTCNQAFCRLTGYSKNEISRMRWPYDFTPPEISTDMYRLVDAVACDAAPYKFEKETVRKDGSRVPVDIFIHKFCDVLGKPKYFYAFITDISEHKKLENELKESEAKYRELVQSANSVILRMDVAGNVTFFNKYAIKFFGYTGEEILGKNVIGTIVPETESSGRDLSALIRDIGIHPELYVNNENENMRKDGKRVWVSWTNKAIRDAAGNIIEILCIGNDITGRKEAENELIKARNELEKRVADRTSELTRLNEALTNEIKDRTVAEQALIDSEQRFRATFEQAAVGIAHVSTDGDFLRVNEKFCEICGYTHDEFVGLKFHDITYRDDLKKDLESIDRLLAGDIQTYTMEKRYIKKDGNIIWIDLTVSLVRDAEGNPKYFISVIEDITERKHVEEEVRKSQEMLRLVMDNIPQAIFWKDINSVYLGCNAIFAKFAGLEDPEDIVGKTDYDLAWKKDEADSYRKFDRLVMDHDTPVYHIIEPQLQADGKEAWLDTNKIPMHDTNRNVVGILGTYEDITERKKADEELKKAKSDAEMYVDMLSHDIGNMNQAILGYLELALDVIDPKGDDRKLLTKPIEIISYNTRLIENVKKLSRIRECDLQASEMDIGEILSEIKEKYAGFPGRDITINYAPVKGFKIIACEMLRDMFDNIIENAIRHSTGPLTINIWLKKISIDGKKYYKVAIEDTGPGISEELKGKIFSYMGKEMIKGGRRGLGLHIVKTLADVFKGKLWVEDRVPGDYTKGARFVVILPATYEM</sequence>
<feature type="domain" description="PAC" evidence="9">
    <location>
        <begin position="85"/>
        <end position="137"/>
    </location>
</feature>
<evidence type="ECO:0000313" key="11">
    <source>
        <dbReference type="Proteomes" id="UP001320159"/>
    </source>
</evidence>
<evidence type="ECO:0000256" key="2">
    <source>
        <dbReference type="ARBA" id="ARBA00012438"/>
    </source>
</evidence>
<dbReference type="AlphaFoldDB" id="A0AAP2REH4"/>
<dbReference type="SMART" id="SM00091">
    <property type="entry name" value="PAS"/>
    <property type="match status" value="4"/>
</dbReference>
<comment type="caution">
    <text evidence="10">The sequence shown here is derived from an EMBL/GenBank/DDBJ whole genome shotgun (WGS) entry which is preliminary data.</text>
</comment>
<dbReference type="PANTHER" id="PTHR43304">
    <property type="entry name" value="PHYTOCHROME-LIKE PROTEIN CPH1"/>
    <property type="match status" value="1"/>
</dbReference>
<dbReference type="PROSITE" id="PS50113">
    <property type="entry name" value="PAC"/>
    <property type="match status" value="4"/>
</dbReference>
<keyword evidence="6" id="KW-0175">Coiled coil</keyword>
<dbReference type="Gene3D" id="3.30.565.10">
    <property type="entry name" value="Histidine kinase-like ATPase, C-terminal domain"/>
    <property type="match status" value="1"/>
</dbReference>
<proteinExistence type="predicted"/>